<feature type="domain" description="EF-hand" evidence="2">
    <location>
        <begin position="130"/>
        <end position="163"/>
    </location>
</feature>
<dbReference type="Pfam" id="PF13499">
    <property type="entry name" value="EF-hand_7"/>
    <property type="match status" value="1"/>
</dbReference>
<dbReference type="PROSITE" id="PS50222">
    <property type="entry name" value="EF_HAND_2"/>
    <property type="match status" value="2"/>
</dbReference>
<gene>
    <name evidence="3" type="ORF">EDS130_LOCUS28850</name>
</gene>
<dbReference type="InterPro" id="IPR011992">
    <property type="entry name" value="EF-hand-dom_pair"/>
</dbReference>
<sequence>MLTETNFNLTDGQMNEYEEIFTYFDRKNTGRIDVNDLGLIIRSAGLNPSDMKLKEIQDDYERNKINEIDFQQFLQILINLTNEIDDEIDLIEAFRVFDKEGQGNQSYIHLMSFITKEELFHIVTHLGEKLTSEEAEEMMEDADIYCDGKIRYEEFVKVMTELN</sequence>
<evidence type="ECO:0000256" key="1">
    <source>
        <dbReference type="ARBA" id="ARBA00022737"/>
    </source>
</evidence>
<keyword evidence="1" id="KW-0677">Repeat</keyword>
<comment type="caution">
    <text evidence="3">The sequence shown here is derived from an EMBL/GenBank/DDBJ whole genome shotgun (WGS) entry which is preliminary data.</text>
</comment>
<dbReference type="EMBL" id="CAJNOJ010000190">
    <property type="protein sequence ID" value="CAF1267430.1"/>
    <property type="molecule type" value="Genomic_DNA"/>
</dbReference>
<organism evidence="3 4">
    <name type="scientific">Adineta ricciae</name>
    <name type="common">Rotifer</name>
    <dbReference type="NCBI Taxonomy" id="249248"/>
    <lineage>
        <taxon>Eukaryota</taxon>
        <taxon>Metazoa</taxon>
        <taxon>Spiralia</taxon>
        <taxon>Gnathifera</taxon>
        <taxon>Rotifera</taxon>
        <taxon>Eurotatoria</taxon>
        <taxon>Bdelloidea</taxon>
        <taxon>Adinetida</taxon>
        <taxon>Adinetidae</taxon>
        <taxon>Adineta</taxon>
    </lineage>
</organism>
<dbReference type="AlphaFoldDB" id="A0A815BBG1"/>
<dbReference type="Gene3D" id="1.10.238.10">
    <property type="entry name" value="EF-hand"/>
    <property type="match status" value="2"/>
</dbReference>
<evidence type="ECO:0000313" key="3">
    <source>
        <dbReference type="EMBL" id="CAF1267430.1"/>
    </source>
</evidence>
<name>A0A815BBG1_ADIRI</name>
<dbReference type="GO" id="GO:0005509">
    <property type="term" value="F:calcium ion binding"/>
    <property type="evidence" value="ECO:0007669"/>
    <property type="project" value="InterPro"/>
</dbReference>
<dbReference type="InterPro" id="IPR002048">
    <property type="entry name" value="EF_hand_dom"/>
</dbReference>
<evidence type="ECO:0000313" key="4">
    <source>
        <dbReference type="Proteomes" id="UP000663852"/>
    </source>
</evidence>
<dbReference type="OrthoDB" id="10002332at2759"/>
<accession>A0A815BBG1</accession>
<dbReference type="InterPro" id="IPR050230">
    <property type="entry name" value="CALM/Myosin/TropC-like"/>
</dbReference>
<dbReference type="SMART" id="SM00054">
    <property type="entry name" value="EFh"/>
    <property type="match status" value="4"/>
</dbReference>
<dbReference type="PANTHER" id="PTHR23048">
    <property type="entry name" value="MYOSIN LIGHT CHAIN 1, 3"/>
    <property type="match status" value="1"/>
</dbReference>
<feature type="domain" description="EF-hand" evidence="2">
    <location>
        <begin position="12"/>
        <end position="47"/>
    </location>
</feature>
<dbReference type="GO" id="GO:0016460">
    <property type="term" value="C:myosin II complex"/>
    <property type="evidence" value="ECO:0007669"/>
    <property type="project" value="TreeGrafter"/>
</dbReference>
<evidence type="ECO:0000259" key="2">
    <source>
        <dbReference type="PROSITE" id="PS50222"/>
    </source>
</evidence>
<dbReference type="PANTHER" id="PTHR23048:SF0">
    <property type="entry name" value="CALMODULIN LIKE 3"/>
    <property type="match status" value="1"/>
</dbReference>
<dbReference type="SUPFAM" id="SSF47473">
    <property type="entry name" value="EF-hand"/>
    <property type="match status" value="1"/>
</dbReference>
<dbReference type="Proteomes" id="UP000663852">
    <property type="component" value="Unassembled WGS sequence"/>
</dbReference>
<dbReference type="FunFam" id="1.10.238.10:FF:000003">
    <property type="entry name" value="Calmodulin A"/>
    <property type="match status" value="1"/>
</dbReference>
<protein>
    <recommendedName>
        <fullName evidence="2">EF-hand domain-containing protein</fullName>
    </recommendedName>
</protein>
<proteinExistence type="predicted"/>
<reference evidence="3" key="1">
    <citation type="submission" date="2021-02" db="EMBL/GenBank/DDBJ databases">
        <authorList>
            <person name="Nowell W R."/>
        </authorList>
    </citation>
    <scope>NUCLEOTIDE SEQUENCE</scope>
</reference>